<dbReference type="AlphaFoldDB" id="A0A8C0K5D7"/>
<evidence type="ECO:0000256" key="5">
    <source>
        <dbReference type="ARBA" id="ARBA00023136"/>
    </source>
</evidence>
<dbReference type="Proteomes" id="UP000694391">
    <property type="component" value="Unplaced"/>
</dbReference>
<evidence type="ECO:0000313" key="7">
    <source>
        <dbReference type="Proteomes" id="UP000694391"/>
    </source>
</evidence>
<evidence type="ECO:0000256" key="3">
    <source>
        <dbReference type="ARBA" id="ARBA00022692"/>
    </source>
</evidence>
<dbReference type="Ensembl" id="ENSCAFT00020012074.1">
    <property type="protein sequence ID" value="ENSCAFP00020010394.1"/>
    <property type="gene ID" value="ENSCAFG00020008449.1"/>
</dbReference>
<dbReference type="GeneTree" id="ENSGT00390000000334"/>
<comment type="subcellular location">
    <subcellularLocation>
        <location evidence="1">Membrane</location>
        <topology evidence="1">Multi-pass membrane protein</topology>
    </subcellularLocation>
</comment>
<keyword evidence="3" id="KW-0812">Transmembrane</keyword>
<accession>A0A8C0K5D7</accession>
<organism evidence="6 7">
    <name type="scientific">Canis lupus dingo</name>
    <name type="common">dingo</name>
    <dbReference type="NCBI Taxonomy" id="286419"/>
    <lineage>
        <taxon>Eukaryota</taxon>
        <taxon>Metazoa</taxon>
        <taxon>Chordata</taxon>
        <taxon>Craniata</taxon>
        <taxon>Vertebrata</taxon>
        <taxon>Euteleostomi</taxon>
        <taxon>Mammalia</taxon>
        <taxon>Eutheria</taxon>
        <taxon>Laurasiatheria</taxon>
        <taxon>Carnivora</taxon>
        <taxon>Caniformia</taxon>
        <taxon>Canidae</taxon>
        <taxon>Canis</taxon>
    </lineage>
</organism>
<gene>
    <name evidence="6" type="primary">TMEM256</name>
</gene>
<dbReference type="GO" id="GO:0016020">
    <property type="term" value="C:membrane"/>
    <property type="evidence" value="ECO:0007669"/>
    <property type="project" value="UniProtKB-SubCell"/>
</dbReference>
<evidence type="ECO:0000256" key="4">
    <source>
        <dbReference type="ARBA" id="ARBA00022989"/>
    </source>
</evidence>
<comment type="similarity">
    <text evidence="2">Belongs to the TMEM256 family.</text>
</comment>
<reference evidence="6" key="2">
    <citation type="submission" date="2025-09" db="UniProtKB">
        <authorList>
            <consortium name="Ensembl"/>
        </authorList>
    </citation>
    <scope>IDENTIFICATION</scope>
</reference>
<dbReference type="PANTHER" id="PTHR43461:SF1">
    <property type="entry name" value="TRANSMEMBRANE PROTEIN 256"/>
    <property type="match status" value="1"/>
</dbReference>
<proteinExistence type="inferred from homology"/>
<keyword evidence="5" id="KW-0472">Membrane</keyword>
<keyword evidence="4" id="KW-1133">Transmembrane helix</keyword>
<reference evidence="6" key="1">
    <citation type="submission" date="2025-08" db="UniProtKB">
        <authorList>
            <consortium name="Ensembl"/>
        </authorList>
    </citation>
    <scope>IDENTIFICATION</scope>
</reference>
<protein>
    <submittedName>
        <fullName evidence="6">Transmembrane protein 256</fullName>
    </submittedName>
</protein>
<dbReference type="Pfam" id="PF04241">
    <property type="entry name" value="DUF423"/>
    <property type="match status" value="1"/>
</dbReference>
<keyword evidence="7" id="KW-1185">Reference proteome</keyword>
<evidence type="ECO:0000256" key="2">
    <source>
        <dbReference type="ARBA" id="ARBA00006208"/>
    </source>
</evidence>
<dbReference type="InterPro" id="IPR006696">
    <property type="entry name" value="DUF423"/>
</dbReference>
<name>A0A8C0K5D7_CANLU</name>
<dbReference type="PANTHER" id="PTHR43461">
    <property type="entry name" value="TRANSMEMBRANE PROTEIN 256"/>
    <property type="match status" value="1"/>
</dbReference>
<sequence>MGGRDWLESWATWAVLGRRVTVRCHGRVWGSFPPFGRLVGSRGLGLGLLRGARSGGCGRRGHCACDDRGGGCLVQGWGLWEVPDSPRSPDPLRAPQPGPVRFPEVPMRVCTSRKPPGDVPSLRCAPGSRRALGRWRRALGLVTFASPYTGAQFPDAYGKELFDKTNRHHFLHSLALLGVPHCRKPLLAGLLLASGTTLFCTSFYYQALSGDPSIQTLAPIGGSLLILVPPVLSSPAT</sequence>
<evidence type="ECO:0000313" key="6">
    <source>
        <dbReference type="Ensembl" id="ENSCAFP00020010394.1"/>
    </source>
</evidence>
<evidence type="ECO:0000256" key="1">
    <source>
        <dbReference type="ARBA" id="ARBA00004141"/>
    </source>
</evidence>